<sequence>MSRYPHLLNPLDLGFTTLPNRVLMGSMHVGLEEAERGFERMAEFYATRARGGVGLMVTGGIAPNDAGRPYEGGAKLTTEAEADEHAGITAAVHREGGKIAMQILHFGRYAYHQDLVAPSALQAPISPFTPHALTDAEVEQTIDDYARAARLAQRAGYDGVEIMGSEGYLINEFIAVQTNRREDRWGGSYENRMRFPVEIVRRVREAVGENFIIIYRLSMLDLVPGGSSLDEVITLARAVEAAGATIINTGIGWHEARIPTIATSVPRGAYAWVTKKVMGSVSVPLVTTNRINTPEIAEQLLADGHADMVSLARPMLADPDFVAKAAAGQPEAINTCIGCNQACLDHTFSGRITSCLVNPRACHETELVLAPTRLRKRVAVVGAGPAGLACAVSAAERGHDVTLYDAAGEIGGQLNVARKVPGKQEFDETIRYFRTQLERHGVDVRLNTRVASGDVSGYHEVVFATGVRPRTPEIPGVDHPSVVGYLDVLRGEAPVGDRVAILGAGGIGFDVAEYLTDGGDKASEDPATYFRNWGVDMDYRAPGGLGTPERSAPPRTVHLLQRKASKVGAGLGKTTGWIHRTELKHRGVTMVPGVRYDRIDDAGLHVTVDGAGQVLEVDTIVLCTGQEPRRDLYEELSAAGHSVHLIGGADVAAELDAKRAIKQGTELAAAL</sequence>
<dbReference type="PANTHER" id="PTHR42917:SF2">
    <property type="entry name" value="2,4-DIENOYL-COA REDUCTASE [(2E)-ENOYL-COA-PRODUCING]"/>
    <property type="match status" value="1"/>
</dbReference>
<dbReference type="RefSeq" id="WP_381328363.1">
    <property type="nucleotide sequence ID" value="NZ_JBHTMM010000023.1"/>
</dbReference>
<dbReference type="Pfam" id="PF07992">
    <property type="entry name" value="Pyr_redox_2"/>
    <property type="match status" value="1"/>
</dbReference>
<comment type="caution">
    <text evidence="12">The sequence shown here is derived from an EMBL/GenBank/DDBJ whole genome shotgun (WGS) entry which is preliminary data.</text>
</comment>
<dbReference type="Proteomes" id="UP001597058">
    <property type="component" value="Unassembled WGS sequence"/>
</dbReference>
<evidence type="ECO:0000256" key="5">
    <source>
        <dbReference type="ARBA" id="ARBA00022643"/>
    </source>
</evidence>
<keyword evidence="8" id="KW-0408">Iron</keyword>
<dbReference type="SUPFAM" id="SSF51905">
    <property type="entry name" value="FAD/NAD(P)-binding domain"/>
    <property type="match status" value="1"/>
</dbReference>
<dbReference type="Gene3D" id="3.40.50.720">
    <property type="entry name" value="NAD(P)-binding Rossmann-like Domain"/>
    <property type="match status" value="1"/>
</dbReference>
<dbReference type="InterPro" id="IPR023753">
    <property type="entry name" value="FAD/NAD-binding_dom"/>
</dbReference>
<dbReference type="InterPro" id="IPR036188">
    <property type="entry name" value="FAD/NAD-bd_sf"/>
</dbReference>
<evidence type="ECO:0000256" key="7">
    <source>
        <dbReference type="ARBA" id="ARBA00023002"/>
    </source>
</evidence>
<dbReference type="PRINTS" id="PR00368">
    <property type="entry name" value="FADPNR"/>
</dbReference>
<keyword evidence="9" id="KW-0411">Iron-sulfur</keyword>
<evidence type="ECO:0000256" key="4">
    <source>
        <dbReference type="ARBA" id="ARBA00022630"/>
    </source>
</evidence>
<dbReference type="InterPro" id="IPR013785">
    <property type="entry name" value="Aldolase_TIM"/>
</dbReference>
<dbReference type="Gene3D" id="3.20.20.70">
    <property type="entry name" value="Aldolase class I"/>
    <property type="match status" value="1"/>
</dbReference>
<accession>A0ABW3XFD8</accession>
<organism evidence="12 13">
    <name type="scientific">Streptomyces kaempferi</name>
    <dbReference type="NCBI Taxonomy" id="333725"/>
    <lineage>
        <taxon>Bacteria</taxon>
        <taxon>Bacillati</taxon>
        <taxon>Actinomycetota</taxon>
        <taxon>Actinomycetes</taxon>
        <taxon>Kitasatosporales</taxon>
        <taxon>Streptomycetaceae</taxon>
        <taxon>Streptomyces</taxon>
    </lineage>
</organism>
<dbReference type="Gene3D" id="3.50.50.60">
    <property type="entry name" value="FAD/NAD(P)-binding domain"/>
    <property type="match status" value="1"/>
</dbReference>
<dbReference type="SUPFAM" id="SSF51395">
    <property type="entry name" value="FMN-linked oxidoreductases"/>
    <property type="match status" value="1"/>
</dbReference>
<keyword evidence="6" id="KW-0479">Metal-binding</keyword>
<evidence type="ECO:0000313" key="12">
    <source>
        <dbReference type="EMBL" id="MFD1308070.1"/>
    </source>
</evidence>
<feature type="domain" description="FAD/NAD(P)-binding" evidence="11">
    <location>
        <begin position="377"/>
        <end position="636"/>
    </location>
</feature>
<evidence type="ECO:0000313" key="13">
    <source>
        <dbReference type="Proteomes" id="UP001597058"/>
    </source>
</evidence>
<evidence type="ECO:0000259" key="10">
    <source>
        <dbReference type="Pfam" id="PF00724"/>
    </source>
</evidence>
<keyword evidence="4" id="KW-0285">Flavoprotein</keyword>
<evidence type="ECO:0000256" key="1">
    <source>
        <dbReference type="ARBA" id="ARBA00001917"/>
    </source>
</evidence>
<keyword evidence="13" id="KW-1185">Reference proteome</keyword>
<keyword evidence="5" id="KW-0288">FMN</keyword>
<evidence type="ECO:0000256" key="3">
    <source>
        <dbReference type="ARBA" id="ARBA00011048"/>
    </source>
</evidence>
<dbReference type="EMBL" id="JBHTMM010000023">
    <property type="protein sequence ID" value="MFD1308070.1"/>
    <property type="molecule type" value="Genomic_DNA"/>
</dbReference>
<evidence type="ECO:0000259" key="11">
    <source>
        <dbReference type="Pfam" id="PF07992"/>
    </source>
</evidence>
<dbReference type="SUPFAM" id="SSF51971">
    <property type="entry name" value="Nucleotide-binding domain"/>
    <property type="match status" value="1"/>
</dbReference>
<protein>
    <submittedName>
        <fullName evidence="12">FAD-dependent oxidoreductase</fullName>
    </submittedName>
</protein>
<comment type="similarity">
    <text evidence="3">In the N-terminal section; belongs to the NADH:flavin oxidoreductase/NADH oxidase family.</text>
</comment>
<dbReference type="PANTHER" id="PTHR42917">
    <property type="entry name" value="2,4-DIENOYL-COA REDUCTASE"/>
    <property type="match status" value="1"/>
</dbReference>
<evidence type="ECO:0000256" key="6">
    <source>
        <dbReference type="ARBA" id="ARBA00022723"/>
    </source>
</evidence>
<dbReference type="CDD" id="cd02930">
    <property type="entry name" value="DCR_FMN"/>
    <property type="match status" value="1"/>
</dbReference>
<comment type="cofactor">
    <cofactor evidence="1">
        <name>FMN</name>
        <dbReference type="ChEBI" id="CHEBI:58210"/>
    </cofactor>
</comment>
<comment type="cofactor">
    <cofactor evidence="2">
        <name>[4Fe-4S] cluster</name>
        <dbReference type="ChEBI" id="CHEBI:49883"/>
    </cofactor>
</comment>
<evidence type="ECO:0000256" key="2">
    <source>
        <dbReference type="ARBA" id="ARBA00001966"/>
    </source>
</evidence>
<reference evidence="13" key="1">
    <citation type="journal article" date="2019" name="Int. J. Syst. Evol. Microbiol.">
        <title>The Global Catalogue of Microorganisms (GCM) 10K type strain sequencing project: providing services to taxonomists for standard genome sequencing and annotation.</title>
        <authorList>
            <consortium name="The Broad Institute Genomics Platform"/>
            <consortium name="The Broad Institute Genome Sequencing Center for Infectious Disease"/>
            <person name="Wu L."/>
            <person name="Ma J."/>
        </authorList>
    </citation>
    <scope>NUCLEOTIDE SEQUENCE [LARGE SCALE GENOMIC DNA]</scope>
    <source>
        <strain evidence="13">CGMCC 4.7020</strain>
    </source>
</reference>
<dbReference type="PRINTS" id="PR00411">
    <property type="entry name" value="PNDRDTASEI"/>
</dbReference>
<gene>
    <name evidence="12" type="ORF">ACFQ5X_19705</name>
</gene>
<dbReference type="InterPro" id="IPR051793">
    <property type="entry name" value="NADH:flavin_oxidoreductase"/>
</dbReference>
<feature type="domain" description="NADH:flavin oxidoreductase/NADH oxidase N-terminal" evidence="10">
    <location>
        <begin position="7"/>
        <end position="330"/>
    </location>
</feature>
<proteinExistence type="inferred from homology"/>
<dbReference type="Pfam" id="PF00724">
    <property type="entry name" value="Oxidored_FMN"/>
    <property type="match status" value="1"/>
</dbReference>
<evidence type="ECO:0000256" key="8">
    <source>
        <dbReference type="ARBA" id="ARBA00023004"/>
    </source>
</evidence>
<name>A0ABW3XFD8_9ACTN</name>
<dbReference type="InterPro" id="IPR001155">
    <property type="entry name" value="OxRdtase_FMN_N"/>
</dbReference>
<keyword evidence="7" id="KW-0560">Oxidoreductase</keyword>
<evidence type="ECO:0000256" key="9">
    <source>
        <dbReference type="ARBA" id="ARBA00023014"/>
    </source>
</evidence>